<organism evidence="1 2">
    <name type="scientific">Paenibacillus agri</name>
    <dbReference type="NCBI Taxonomy" id="2744309"/>
    <lineage>
        <taxon>Bacteria</taxon>
        <taxon>Bacillati</taxon>
        <taxon>Bacillota</taxon>
        <taxon>Bacilli</taxon>
        <taxon>Bacillales</taxon>
        <taxon>Paenibacillaceae</taxon>
        <taxon>Paenibacillus</taxon>
    </lineage>
</organism>
<gene>
    <name evidence="1" type="ORF">HPT30_21225</name>
</gene>
<name>A0A850EU41_9BACL</name>
<dbReference type="EMBL" id="JABWCS010000216">
    <property type="protein sequence ID" value="NUU62874.1"/>
    <property type="molecule type" value="Genomic_DNA"/>
</dbReference>
<reference evidence="1" key="1">
    <citation type="submission" date="2020-06" db="EMBL/GenBank/DDBJ databases">
        <title>Paenibacillus sp. nov., isolated from soil.</title>
        <authorList>
            <person name="Seo Y.L."/>
        </authorList>
    </citation>
    <scope>NUCLEOTIDE SEQUENCE [LARGE SCALE GENOMIC DNA]</scope>
    <source>
        <strain evidence="1">JW14</strain>
    </source>
</reference>
<accession>A0A850EU41</accession>
<dbReference type="Proteomes" id="UP000564806">
    <property type="component" value="Unassembled WGS sequence"/>
</dbReference>
<comment type="caution">
    <text evidence="1">The sequence shown here is derived from an EMBL/GenBank/DDBJ whole genome shotgun (WGS) entry which is preliminary data.</text>
</comment>
<proteinExistence type="predicted"/>
<dbReference type="RefSeq" id="WP_175373310.1">
    <property type="nucleotide sequence ID" value="NZ_JABWCS010000216.1"/>
</dbReference>
<evidence type="ECO:0000313" key="2">
    <source>
        <dbReference type="Proteomes" id="UP000564806"/>
    </source>
</evidence>
<keyword evidence="2" id="KW-1185">Reference proteome</keyword>
<dbReference type="AlphaFoldDB" id="A0A850EU41"/>
<evidence type="ECO:0000313" key="1">
    <source>
        <dbReference type="EMBL" id="NUU62874.1"/>
    </source>
</evidence>
<protein>
    <submittedName>
        <fullName evidence="1">DUF4179 domain-containing protein</fullName>
    </submittedName>
</protein>
<sequence length="309" mass="34086">MDKQLEMMQQAYNDIEIPQELSAAARKGIERGKQHRRKNSVVRRSLKWGGSAAAAVLVSFTISVNTMPAFAGSLEQVPVLGKLVKVLQFTQGSAGGGTIQDGVDVDFIALKTQGERDQLILNFANPDEDQTLASSYNVKFTEYPYTMTISVSGARKFSAAKDLETLKESRFVEDAYPLITLDDSAIRFSVTFKEPVAYEVKEYKDPAQVVITLKQGAGDQKQPVYSLRTPSQPAGETLAIAEEMLFGVEGLRMLKDQKGLFLVEAGYYPTEEAAQEAMKQIQTEHGYAEPLIVEKRMAGELPQMISADQ</sequence>